<organism evidence="1 2">
    <name type="scientific">Lentinula lateritia</name>
    <dbReference type="NCBI Taxonomy" id="40482"/>
    <lineage>
        <taxon>Eukaryota</taxon>
        <taxon>Fungi</taxon>
        <taxon>Dikarya</taxon>
        <taxon>Basidiomycota</taxon>
        <taxon>Agaricomycotina</taxon>
        <taxon>Agaricomycetes</taxon>
        <taxon>Agaricomycetidae</taxon>
        <taxon>Agaricales</taxon>
        <taxon>Marasmiineae</taxon>
        <taxon>Omphalotaceae</taxon>
        <taxon>Lentinula</taxon>
    </lineage>
</organism>
<reference evidence="1" key="1">
    <citation type="submission" date="2022-08" db="EMBL/GenBank/DDBJ databases">
        <title>A Global Phylogenomic Analysis of the Shiitake Genus Lentinula.</title>
        <authorList>
            <consortium name="DOE Joint Genome Institute"/>
            <person name="Sierra-Patev S."/>
            <person name="Min B."/>
            <person name="Naranjo-Ortiz M."/>
            <person name="Looney B."/>
            <person name="Konkel Z."/>
            <person name="Slot J.C."/>
            <person name="Sakamoto Y."/>
            <person name="Steenwyk J.L."/>
            <person name="Rokas A."/>
            <person name="Carro J."/>
            <person name="Camarero S."/>
            <person name="Ferreira P."/>
            <person name="Molpeceres G."/>
            <person name="Ruiz-Duenas F.J."/>
            <person name="Serrano A."/>
            <person name="Henrissat B."/>
            <person name="Drula E."/>
            <person name="Hughes K.W."/>
            <person name="Mata J.L."/>
            <person name="Ishikawa N.K."/>
            <person name="Vargas-Isla R."/>
            <person name="Ushijima S."/>
            <person name="Smith C.A."/>
            <person name="Ahrendt S."/>
            <person name="Andreopoulos W."/>
            <person name="He G."/>
            <person name="Labutti K."/>
            <person name="Lipzen A."/>
            <person name="Ng V."/>
            <person name="Riley R."/>
            <person name="Sandor L."/>
            <person name="Barry K."/>
            <person name="Martinez A.T."/>
            <person name="Xiao Y."/>
            <person name="Gibbons J.G."/>
            <person name="Terashima K."/>
            <person name="Grigoriev I.V."/>
            <person name="Hibbett D.S."/>
        </authorList>
    </citation>
    <scope>NUCLEOTIDE SEQUENCE</scope>
    <source>
        <strain evidence="1">RHP3577 ss4</strain>
    </source>
</reference>
<keyword evidence="2" id="KW-1185">Reference proteome</keyword>
<evidence type="ECO:0000313" key="2">
    <source>
        <dbReference type="Proteomes" id="UP001150217"/>
    </source>
</evidence>
<dbReference type="Proteomes" id="UP001150217">
    <property type="component" value="Unassembled WGS sequence"/>
</dbReference>
<sequence>MNIEFRMDVFISRSYLMKNQGKIDDFERRKWAALCLSPCVGVQPVGVTLSGALYSIHFLDLEPLSVKHSLWNSFSSSITKHSRECPTQPCFLNEMWDLRIWLFFGITGYESRPFPVNLTIYPDKVTTLSGLTKYFIQAEIGQRITVPIEKSKSFEHK</sequence>
<name>A0ABQ8V806_9AGAR</name>
<accession>A0ABQ8V806</accession>
<gene>
    <name evidence="1" type="ORF">C8R41DRAFT_869761</name>
</gene>
<protein>
    <submittedName>
        <fullName evidence="1">Uncharacterized protein</fullName>
    </submittedName>
</protein>
<dbReference type="EMBL" id="JANVFT010000072">
    <property type="protein sequence ID" value="KAJ4476109.1"/>
    <property type="molecule type" value="Genomic_DNA"/>
</dbReference>
<comment type="caution">
    <text evidence="1">The sequence shown here is derived from an EMBL/GenBank/DDBJ whole genome shotgun (WGS) entry which is preliminary data.</text>
</comment>
<evidence type="ECO:0000313" key="1">
    <source>
        <dbReference type="EMBL" id="KAJ4476109.1"/>
    </source>
</evidence>
<proteinExistence type="predicted"/>